<sequence>MDFFSNLISTLQEWLFETLVQPALFHLGLSNLIEDSYDATLWLIAGVIQILILLALIGPLERWRPVEAVTDRRAIWQDVAYTLFHRLGVFRVALFLTIDPLWDMVFGQLHVMGWTGWQLDHLWPGVTDLAWVSLLMYLLVFDLFDYFYHRAQHRFVWMWELHAVHHSQQQMTMWSDNRNHLLDDIIRDVLIVLISQLIGIPPGQFIAIVIITQLVESFSHANIRMSFGSIGQRLLVGPKFHRKHHSIEYDASAPGFKGGYNFAVLFPIWDMLFGTARYDGNYGPTGIHDQTPENGSRDYGRGLISQHWLGLKRMFGNRKAGFPAAQAGAAGGDKRSGRDSS</sequence>
<evidence type="ECO:0000256" key="1">
    <source>
        <dbReference type="ARBA" id="ARBA00004370"/>
    </source>
</evidence>
<evidence type="ECO:0000256" key="3">
    <source>
        <dbReference type="ARBA" id="ARBA00022989"/>
    </source>
</evidence>
<dbReference type="GO" id="GO:0005506">
    <property type="term" value="F:iron ion binding"/>
    <property type="evidence" value="ECO:0007669"/>
    <property type="project" value="InterPro"/>
</dbReference>
<evidence type="ECO:0000256" key="5">
    <source>
        <dbReference type="SAM" id="Phobius"/>
    </source>
</evidence>
<evidence type="ECO:0000259" key="6">
    <source>
        <dbReference type="Pfam" id="PF04116"/>
    </source>
</evidence>
<dbReference type="Proteomes" id="UP000325161">
    <property type="component" value="Chromosome"/>
</dbReference>
<feature type="transmembrane region" description="Helical" evidence="5">
    <location>
        <begin position="79"/>
        <end position="98"/>
    </location>
</feature>
<keyword evidence="3 5" id="KW-1133">Transmembrane helix</keyword>
<protein>
    <submittedName>
        <fullName evidence="7">Sterol desaturase family protein</fullName>
    </submittedName>
</protein>
<proteinExistence type="predicted"/>
<dbReference type="Pfam" id="PF04116">
    <property type="entry name" value="FA_hydroxylase"/>
    <property type="match status" value="1"/>
</dbReference>
<feature type="domain" description="Fatty acid hydroxylase" evidence="6">
    <location>
        <begin position="135"/>
        <end position="275"/>
    </location>
</feature>
<evidence type="ECO:0000313" key="7">
    <source>
        <dbReference type="EMBL" id="QEI05181.1"/>
    </source>
</evidence>
<dbReference type="AlphaFoldDB" id="A0A5C0AWU7"/>
<dbReference type="GO" id="GO:0016020">
    <property type="term" value="C:membrane"/>
    <property type="evidence" value="ECO:0007669"/>
    <property type="project" value="UniProtKB-SubCell"/>
</dbReference>
<dbReference type="InterPro" id="IPR006694">
    <property type="entry name" value="Fatty_acid_hydroxylase"/>
</dbReference>
<accession>A0A5C0AWU7</accession>
<dbReference type="GO" id="GO:0008610">
    <property type="term" value="P:lipid biosynthetic process"/>
    <property type="evidence" value="ECO:0007669"/>
    <property type="project" value="InterPro"/>
</dbReference>
<dbReference type="InterPro" id="IPR050307">
    <property type="entry name" value="Sterol_Desaturase_Related"/>
</dbReference>
<dbReference type="GO" id="GO:0016491">
    <property type="term" value="F:oxidoreductase activity"/>
    <property type="evidence" value="ECO:0007669"/>
    <property type="project" value="InterPro"/>
</dbReference>
<keyword evidence="2 5" id="KW-0812">Transmembrane</keyword>
<feature type="transmembrane region" description="Helical" evidence="5">
    <location>
        <begin position="39"/>
        <end position="58"/>
    </location>
</feature>
<name>A0A5C0AWU7_9BURK</name>
<organism evidence="7 8">
    <name type="scientific">Pigmentiphaga aceris</name>
    <dbReference type="NCBI Taxonomy" id="1940612"/>
    <lineage>
        <taxon>Bacteria</taxon>
        <taxon>Pseudomonadati</taxon>
        <taxon>Pseudomonadota</taxon>
        <taxon>Betaproteobacteria</taxon>
        <taxon>Burkholderiales</taxon>
        <taxon>Alcaligenaceae</taxon>
        <taxon>Pigmentiphaga</taxon>
    </lineage>
</organism>
<reference evidence="7 8" key="1">
    <citation type="submission" date="2019-08" db="EMBL/GenBank/DDBJ databases">
        <title>Amphibian skin-associated Pigmentiphaga: genome sequence and occurrence across geography and hosts.</title>
        <authorList>
            <person name="Bletz M.C."/>
            <person name="Bunk B."/>
            <person name="Sproeer C."/>
            <person name="Biwer P."/>
            <person name="Reiter S."/>
            <person name="Rabemananjara F.C.E."/>
            <person name="Schulz S."/>
            <person name="Overmann J."/>
            <person name="Vences M."/>
        </authorList>
    </citation>
    <scope>NUCLEOTIDE SEQUENCE [LARGE SCALE GENOMIC DNA]</scope>
    <source>
        <strain evidence="7 8">Mada1488</strain>
    </source>
</reference>
<gene>
    <name evidence="7" type="ORF">FXN63_04520</name>
</gene>
<dbReference type="PANTHER" id="PTHR11863">
    <property type="entry name" value="STEROL DESATURASE"/>
    <property type="match status" value="1"/>
</dbReference>
<evidence type="ECO:0000313" key="8">
    <source>
        <dbReference type="Proteomes" id="UP000325161"/>
    </source>
</evidence>
<dbReference type="KEGG" id="pacr:FXN63_04520"/>
<keyword evidence="8" id="KW-1185">Reference proteome</keyword>
<evidence type="ECO:0000256" key="4">
    <source>
        <dbReference type="ARBA" id="ARBA00023136"/>
    </source>
</evidence>
<evidence type="ECO:0000256" key="2">
    <source>
        <dbReference type="ARBA" id="ARBA00022692"/>
    </source>
</evidence>
<dbReference type="OrthoDB" id="9770329at2"/>
<dbReference type="RefSeq" id="WP_148813240.1">
    <property type="nucleotide sequence ID" value="NZ_CP043046.1"/>
</dbReference>
<keyword evidence="4 5" id="KW-0472">Membrane</keyword>
<dbReference type="EMBL" id="CP043046">
    <property type="protein sequence ID" value="QEI05181.1"/>
    <property type="molecule type" value="Genomic_DNA"/>
</dbReference>
<feature type="transmembrane region" description="Helical" evidence="5">
    <location>
        <begin position="129"/>
        <end position="148"/>
    </location>
</feature>
<comment type="subcellular location">
    <subcellularLocation>
        <location evidence="1">Membrane</location>
    </subcellularLocation>
</comment>